<gene>
    <name evidence="1" type="ORF">IGS68_25360</name>
</gene>
<accession>A0ABX7B4K9</accession>
<dbReference type="EMBL" id="CP067420">
    <property type="protein sequence ID" value="QQP89278.1"/>
    <property type="molecule type" value="Genomic_DNA"/>
</dbReference>
<organism evidence="1 2">
    <name type="scientific">Skermanella cutis</name>
    <dbReference type="NCBI Taxonomy" id="2775420"/>
    <lineage>
        <taxon>Bacteria</taxon>
        <taxon>Pseudomonadati</taxon>
        <taxon>Pseudomonadota</taxon>
        <taxon>Alphaproteobacteria</taxon>
        <taxon>Rhodospirillales</taxon>
        <taxon>Azospirillaceae</taxon>
        <taxon>Skermanella</taxon>
    </lineage>
</organism>
<evidence type="ECO:0000313" key="2">
    <source>
        <dbReference type="Proteomes" id="UP000595197"/>
    </source>
</evidence>
<sequence>MKSALKTMTGTITIVQEGRFRMEPEDGQPMLFVLAPSAPVEPQDLPGLQRSQARVIVHYKDADDLIAGIVQDMWLADQGSR</sequence>
<dbReference type="RefSeq" id="WP_201075339.1">
    <property type="nucleotide sequence ID" value="NZ_CP067420.1"/>
</dbReference>
<reference evidence="1" key="1">
    <citation type="submission" date="2021-02" db="EMBL/GenBank/DDBJ databases">
        <title>Skermanella TT6 skin isolate.</title>
        <authorList>
            <person name="Lee K."/>
            <person name="Ganzorig M."/>
        </authorList>
    </citation>
    <scope>NUCLEOTIDE SEQUENCE</scope>
    <source>
        <strain evidence="1">TT6</strain>
    </source>
</reference>
<keyword evidence="2" id="KW-1185">Reference proteome</keyword>
<evidence type="ECO:0000313" key="1">
    <source>
        <dbReference type="EMBL" id="QQP89278.1"/>
    </source>
</evidence>
<proteinExistence type="predicted"/>
<protein>
    <submittedName>
        <fullName evidence="1">Uncharacterized protein</fullName>
    </submittedName>
</protein>
<name>A0ABX7B4K9_9PROT</name>
<dbReference type="Proteomes" id="UP000595197">
    <property type="component" value="Chromosome"/>
</dbReference>